<feature type="chain" id="PRO_5034561947" evidence="1">
    <location>
        <begin position="29"/>
        <end position="254"/>
    </location>
</feature>
<dbReference type="Proteomes" id="UP000694844">
    <property type="component" value="Chromosome 6"/>
</dbReference>
<sequence>MMRRLIGTMKSLIALQVLVILIFDVTNGSGPLCLKCQDATSVDECRQQNKAPCGDDEDCYLRKYTTDNMEIRFEAGCFPKTTCALLSALNPDNVIGRRGVSKDMALARPRKDVTNCFQCCKDSKEEDPCNSHLCNQVPSAALITCKVCSGVHDYIDSCAHEDVCPPTEACYTGIRIVGTEAKYVFGCANKQICRSLAMDNIRTSRVIHGDIGLNICDACCVGRNCNEAECFALKKLMNLDDYLRNITRITQSTS</sequence>
<proteinExistence type="predicted"/>
<evidence type="ECO:0000313" key="3">
    <source>
        <dbReference type="RefSeq" id="XP_022289343.1"/>
    </source>
</evidence>
<feature type="signal peptide" evidence="1">
    <location>
        <begin position="1"/>
        <end position="28"/>
    </location>
</feature>
<protein>
    <submittedName>
        <fullName evidence="3">Uncharacterized protein LOC111101225 isoform X2</fullName>
    </submittedName>
</protein>
<reference evidence="3" key="1">
    <citation type="submission" date="2025-08" db="UniProtKB">
        <authorList>
            <consortium name="RefSeq"/>
        </authorList>
    </citation>
    <scope>IDENTIFICATION</scope>
    <source>
        <tissue evidence="3">Whole sample</tissue>
    </source>
</reference>
<dbReference type="GeneID" id="111101225"/>
<dbReference type="OrthoDB" id="6118119at2759"/>
<evidence type="ECO:0000313" key="2">
    <source>
        <dbReference type="Proteomes" id="UP000694844"/>
    </source>
</evidence>
<name>A0A8B8AFQ1_CRAVI</name>
<dbReference type="RefSeq" id="XP_022289343.1">
    <property type="nucleotide sequence ID" value="XM_022433635.1"/>
</dbReference>
<evidence type="ECO:0000256" key="1">
    <source>
        <dbReference type="SAM" id="SignalP"/>
    </source>
</evidence>
<organism evidence="2 3">
    <name type="scientific">Crassostrea virginica</name>
    <name type="common">Eastern oyster</name>
    <dbReference type="NCBI Taxonomy" id="6565"/>
    <lineage>
        <taxon>Eukaryota</taxon>
        <taxon>Metazoa</taxon>
        <taxon>Spiralia</taxon>
        <taxon>Lophotrochozoa</taxon>
        <taxon>Mollusca</taxon>
        <taxon>Bivalvia</taxon>
        <taxon>Autobranchia</taxon>
        <taxon>Pteriomorphia</taxon>
        <taxon>Ostreida</taxon>
        <taxon>Ostreoidea</taxon>
        <taxon>Ostreidae</taxon>
        <taxon>Crassostrea</taxon>
    </lineage>
</organism>
<dbReference type="AlphaFoldDB" id="A0A8B8AFQ1"/>
<keyword evidence="2" id="KW-1185">Reference proteome</keyword>
<gene>
    <name evidence="3" type="primary">LOC111101225</name>
</gene>
<accession>A0A8B8AFQ1</accession>
<keyword evidence="1" id="KW-0732">Signal</keyword>